<dbReference type="PRINTS" id="PR00040">
    <property type="entry name" value="HTHMERR"/>
</dbReference>
<dbReference type="AlphaFoldDB" id="A0A221SXM7"/>
<dbReference type="InterPro" id="IPR036244">
    <property type="entry name" value="TipA-like_antibiotic-bd"/>
</dbReference>
<dbReference type="Gene3D" id="1.10.1660.10">
    <property type="match status" value="1"/>
</dbReference>
<evidence type="ECO:0000256" key="3">
    <source>
        <dbReference type="ARBA" id="ARBA00023159"/>
    </source>
</evidence>
<proteinExistence type="predicted"/>
<dbReference type="KEGG" id="dfc:DFI_10625"/>
<keyword evidence="3" id="KW-0010">Activator</keyword>
<keyword evidence="4" id="KW-0804">Transcription</keyword>
<dbReference type="Gene3D" id="1.10.490.50">
    <property type="entry name" value="Antibiotic binding domain of TipA-like multidrug resistance regulators"/>
    <property type="match status" value="1"/>
</dbReference>
<dbReference type="Pfam" id="PF13411">
    <property type="entry name" value="MerR_1"/>
    <property type="match status" value="1"/>
</dbReference>
<dbReference type="Proteomes" id="UP000259030">
    <property type="component" value="Chromosome"/>
</dbReference>
<accession>A0A221SXM7</accession>
<sequence>MSQRAPWTVGEVADLTRLSIRTLHHYDAIGLLRPSGRSEGNYRLYTPADLGRLHRVLTFRDLGFPLAEIARLLDAQESEQLAALNLRAALLRTELGRVQRQLEQVTSLLGERPGEGAFPMNNDDIKEIFDGFDHQQYEPEVQERWGDTDAYRQSAERTRRYTKADWTRIKAEGEALNAQYTALMDRGVSPTSTEAQAVAAEHRAYFQRWFYDPSVEMMRGLAAMWVQDERFTRNIDRARSGLAAYQSAAVTAWADAQS</sequence>
<reference evidence="6 7" key="1">
    <citation type="submission" date="2017-05" db="EMBL/GenBank/DDBJ databases">
        <title>The complete genome sequence of Deinococcus ficus isolated from the rhizosphere of the Ficus religiosa L. in Taiwan.</title>
        <authorList>
            <person name="Wu K.-M."/>
            <person name="Liao T.-L."/>
            <person name="Liu Y.-M."/>
            <person name="Young C.-C."/>
            <person name="Tsai S.-F."/>
        </authorList>
    </citation>
    <scope>NUCLEOTIDE SEQUENCE [LARGE SCALE GENOMIC DNA]</scope>
    <source>
        <strain evidence="6 7">CC-FR2-10</strain>
    </source>
</reference>
<evidence type="ECO:0000313" key="6">
    <source>
        <dbReference type="EMBL" id="ASN81404.1"/>
    </source>
</evidence>
<keyword evidence="7" id="KW-1185">Reference proteome</keyword>
<dbReference type="GO" id="GO:0003677">
    <property type="term" value="F:DNA binding"/>
    <property type="evidence" value="ECO:0007669"/>
    <property type="project" value="UniProtKB-KW"/>
</dbReference>
<dbReference type="SMART" id="SM00422">
    <property type="entry name" value="HTH_MERR"/>
    <property type="match status" value="1"/>
</dbReference>
<dbReference type="SUPFAM" id="SSF89082">
    <property type="entry name" value="Antibiotic binding domain of TipA-like multidrug resistance regulators"/>
    <property type="match status" value="1"/>
</dbReference>
<protein>
    <submittedName>
        <fullName evidence="6">MerR family transcriptional regulator</fullName>
    </submittedName>
</protein>
<evidence type="ECO:0000256" key="4">
    <source>
        <dbReference type="ARBA" id="ARBA00023163"/>
    </source>
</evidence>
<dbReference type="SUPFAM" id="SSF46955">
    <property type="entry name" value="Putative DNA-binding domain"/>
    <property type="match status" value="1"/>
</dbReference>
<dbReference type="RefSeq" id="WP_027463084.1">
    <property type="nucleotide sequence ID" value="NZ_CP021081.1"/>
</dbReference>
<dbReference type="EMBL" id="CP021081">
    <property type="protein sequence ID" value="ASN81404.1"/>
    <property type="molecule type" value="Genomic_DNA"/>
</dbReference>
<dbReference type="InterPro" id="IPR009061">
    <property type="entry name" value="DNA-bd_dom_put_sf"/>
</dbReference>
<keyword evidence="2" id="KW-0238">DNA-binding</keyword>
<gene>
    <name evidence="6" type="ORF">DFI_10625</name>
</gene>
<dbReference type="PROSITE" id="PS00552">
    <property type="entry name" value="HTH_MERR_1"/>
    <property type="match status" value="1"/>
</dbReference>
<evidence type="ECO:0000256" key="2">
    <source>
        <dbReference type="ARBA" id="ARBA00023125"/>
    </source>
</evidence>
<dbReference type="PANTHER" id="PTHR30204:SF90">
    <property type="entry name" value="HTH-TYPE TRANSCRIPTIONAL ACTIVATOR MTA"/>
    <property type="match status" value="1"/>
</dbReference>
<dbReference type="STRING" id="317577.GCA_000419625_01803"/>
<dbReference type="PROSITE" id="PS50937">
    <property type="entry name" value="HTH_MERR_2"/>
    <property type="match status" value="1"/>
</dbReference>
<dbReference type="PANTHER" id="PTHR30204">
    <property type="entry name" value="REDOX-CYCLING DRUG-SENSING TRANSCRIPTIONAL ACTIVATOR SOXR"/>
    <property type="match status" value="1"/>
</dbReference>
<dbReference type="GO" id="GO:0003700">
    <property type="term" value="F:DNA-binding transcription factor activity"/>
    <property type="evidence" value="ECO:0007669"/>
    <property type="project" value="InterPro"/>
</dbReference>
<organism evidence="6 7">
    <name type="scientific">Deinococcus ficus</name>
    <dbReference type="NCBI Taxonomy" id="317577"/>
    <lineage>
        <taxon>Bacteria</taxon>
        <taxon>Thermotogati</taxon>
        <taxon>Deinococcota</taxon>
        <taxon>Deinococci</taxon>
        <taxon>Deinococcales</taxon>
        <taxon>Deinococcaceae</taxon>
        <taxon>Deinococcus</taxon>
    </lineage>
</organism>
<feature type="domain" description="HTH merR-type" evidence="5">
    <location>
        <begin position="6"/>
        <end position="75"/>
    </location>
</feature>
<dbReference type="InterPro" id="IPR012925">
    <property type="entry name" value="TipAS_dom"/>
</dbReference>
<dbReference type="CDD" id="cd01106">
    <property type="entry name" value="HTH_TipAL-Mta"/>
    <property type="match status" value="1"/>
</dbReference>
<dbReference type="Pfam" id="PF07739">
    <property type="entry name" value="TipAS"/>
    <property type="match status" value="1"/>
</dbReference>
<evidence type="ECO:0000256" key="1">
    <source>
        <dbReference type="ARBA" id="ARBA00023015"/>
    </source>
</evidence>
<keyword evidence="1" id="KW-0805">Transcription regulation</keyword>
<name>A0A221SXM7_9DEIO</name>
<dbReference type="InterPro" id="IPR000551">
    <property type="entry name" value="MerR-type_HTH_dom"/>
</dbReference>
<evidence type="ECO:0000313" key="7">
    <source>
        <dbReference type="Proteomes" id="UP000259030"/>
    </source>
</evidence>
<evidence type="ECO:0000259" key="5">
    <source>
        <dbReference type="PROSITE" id="PS50937"/>
    </source>
</evidence>
<dbReference type="InterPro" id="IPR047057">
    <property type="entry name" value="MerR_fam"/>
</dbReference>